<reference evidence="1 2" key="1">
    <citation type="journal article" date="2017" name="Environ. Microbiol.">
        <title>Decay of the glycolytic pathway and adaptation to intranuclear parasitism within Enterocytozoonidae microsporidia.</title>
        <authorList>
            <person name="Wiredu Boakye D."/>
            <person name="Jaroenlak P."/>
            <person name="Prachumwat A."/>
            <person name="Williams T.A."/>
            <person name="Bateman K.S."/>
            <person name="Itsathitphaisarn O."/>
            <person name="Sritunyalucksana K."/>
            <person name="Paszkiewicz K.H."/>
            <person name="Moore K.A."/>
            <person name="Stentiford G.D."/>
            <person name="Williams B.A."/>
        </authorList>
    </citation>
    <scope>NUCLEOTIDE SEQUENCE [LARGE SCALE GENOMIC DNA]</scope>
    <source>
        <strain evidence="1 2">TH1</strain>
    </source>
</reference>
<dbReference type="EMBL" id="MNPJ01000027">
    <property type="protein sequence ID" value="OQS53605.1"/>
    <property type="molecule type" value="Genomic_DNA"/>
</dbReference>
<accession>A0A1W0E2Z0</accession>
<evidence type="ECO:0000313" key="1">
    <source>
        <dbReference type="EMBL" id="OQS53605.1"/>
    </source>
</evidence>
<dbReference type="AlphaFoldDB" id="A0A1W0E2Z0"/>
<name>A0A1W0E2Z0_9MICR</name>
<comment type="caution">
    <text evidence="1">The sequence shown here is derived from an EMBL/GenBank/DDBJ whole genome shotgun (WGS) entry which is preliminary data.</text>
</comment>
<dbReference type="Proteomes" id="UP000192758">
    <property type="component" value="Unassembled WGS sequence"/>
</dbReference>
<proteinExistence type="predicted"/>
<gene>
    <name evidence="1" type="ORF">EHP00_1781</name>
</gene>
<keyword evidence="2" id="KW-1185">Reference proteome</keyword>
<dbReference type="VEuPathDB" id="MicrosporidiaDB:EHP00_1781"/>
<sequence length="193" mass="23095">MFIFLYYIIINTIIFDNINYSKNNIERYYTNNINYNTAYKIKNTHNNAHNILYNCDLSSKNICNKLKLFYNKLNNKSKRIVFNILFKHSYNELYDKILEYKSILSLLVSNISTKSKYDKLLFENTLNELLIMKNKCYHTYLYMEEGIPFLIKTKGILHHKVLEAEKIKSRVKVIIKQIKKEINVLVTRIAIED</sequence>
<protein>
    <submittedName>
        <fullName evidence="1">Uncharacterized protein</fullName>
    </submittedName>
</protein>
<organism evidence="1 2">
    <name type="scientific">Ecytonucleospora hepatopenaei</name>
    <dbReference type="NCBI Taxonomy" id="646526"/>
    <lineage>
        <taxon>Eukaryota</taxon>
        <taxon>Fungi</taxon>
        <taxon>Fungi incertae sedis</taxon>
        <taxon>Microsporidia</taxon>
        <taxon>Enterocytozoonidae</taxon>
        <taxon>Ecytonucleospora</taxon>
    </lineage>
</organism>
<evidence type="ECO:0000313" key="2">
    <source>
        <dbReference type="Proteomes" id="UP000192758"/>
    </source>
</evidence>